<evidence type="ECO:0000313" key="4">
    <source>
        <dbReference type="Proteomes" id="UP000807542"/>
    </source>
</evidence>
<evidence type="ECO:0000313" key="5">
    <source>
        <dbReference type="Proteomes" id="UP001296969"/>
    </source>
</evidence>
<evidence type="ECO:0000259" key="1">
    <source>
        <dbReference type="Pfam" id="PF07157"/>
    </source>
</evidence>
<dbReference type="PANTHER" id="PTHR37829">
    <property type="entry name" value="PHAGE-LIKE ELEMENT PBSX PROTEIN XKDT"/>
    <property type="match status" value="1"/>
</dbReference>
<evidence type="ECO:0000313" key="3">
    <source>
        <dbReference type="EMBL" id="MBK5178380.1"/>
    </source>
</evidence>
<sequence length="469" mass="50907">MSIVGSAVSSLLGKSGDTWIWSEHLHPASFRGVPFAVLTGEVVIGRRQAIHEYPYRDTAWAEDLGRSTRRMTIRGFLVQSSQLYLSHDVMTQRDSLIAACEEIGPGTLVHPTLGEMTVSVTESGLRINEGTDSGRMFEFTLTVVETGLKVFAITDSSTAVSTVKKSWFALVSLAIATFIAVVKGEIRAINQLIKTLKNTANFWVRMVKSTINEATNLGNTLRSTFGSTRYGRSNYGKVGGSTVSGFGTASPAPDIDDQSELIDQRMAVAVESRSKIEEAGEAFISSSSIDDYANSAAELINSMIGDSFGALDQVRIMEDLSQQSNDSVFHANDADAKVFSAADHLIEVLAAGAMVYAASQYQPESYDDANNLLSRVCDVVDRVALNSADRGNDDEYRLLVEMRQSIVSILQQSGANLSRVKTINLNRSLPALNIANYLYQDASRTEGLIKAANPIHPAFMPTKFKALSS</sequence>
<protein>
    <submittedName>
        <fullName evidence="3">DNA circularization protein</fullName>
    </submittedName>
</protein>
<dbReference type="PANTHER" id="PTHR37829:SF3">
    <property type="entry name" value="PROTEIN JAYE-RELATED"/>
    <property type="match status" value="1"/>
</dbReference>
<dbReference type="EMBL" id="JADRCQ010000011">
    <property type="protein sequence ID" value="MBK5075085.1"/>
    <property type="molecule type" value="Genomic_DNA"/>
</dbReference>
<reference evidence="3 5" key="1">
    <citation type="submission" date="2020-11" db="EMBL/GenBank/DDBJ databases">
        <title>Insectihabitans protaetiae gen. nov. sp. nov. and Insectihabitans allomyrinae sp. nov., isolated from larvae of Protaetia brevitarsis seulensis and Allomyrina dichotoma, respectively.</title>
        <authorList>
            <person name="Lee S.D."/>
            <person name="Byeon Y.-S."/>
            <person name="Kim S.-M."/>
            <person name="Yang H.L."/>
            <person name="Kim I.S."/>
        </authorList>
    </citation>
    <scope>NUCLEOTIDE SEQUENCE</scope>
    <source>
        <strain evidence="3">CWB-B4</strain>
        <strain evidence="2 5">CWB-B43</strain>
    </source>
</reference>
<comment type="caution">
    <text evidence="3">The sequence shown here is derived from an EMBL/GenBank/DDBJ whole genome shotgun (WGS) entry which is preliminary data.</text>
</comment>
<organism evidence="3 4">
    <name type="scientific">Limnobaculum xujianqingii</name>
    <dbReference type="NCBI Taxonomy" id="2738837"/>
    <lineage>
        <taxon>Bacteria</taxon>
        <taxon>Pseudomonadati</taxon>
        <taxon>Pseudomonadota</taxon>
        <taxon>Gammaproteobacteria</taxon>
        <taxon>Enterobacterales</taxon>
        <taxon>Budviciaceae</taxon>
        <taxon>Limnobaculum</taxon>
    </lineage>
</organism>
<evidence type="ECO:0000313" key="2">
    <source>
        <dbReference type="EMBL" id="MBK5075085.1"/>
    </source>
</evidence>
<name>A0A9D7AM27_9GAMM</name>
<dbReference type="Pfam" id="PF07157">
    <property type="entry name" value="DNA_circ_N"/>
    <property type="match status" value="1"/>
</dbReference>
<dbReference type="EMBL" id="JADRCP010000011">
    <property type="protein sequence ID" value="MBK5178380.1"/>
    <property type="molecule type" value="Genomic_DNA"/>
</dbReference>
<dbReference type="InterPro" id="IPR009826">
    <property type="entry name" value="DNA_circ_N"/>
</dbReference>
<dbReference type="InterPro" id="IPR052399">
    <property type="entry name" value="Phage_Baseplate_Assmbl_Protein"/>
</dbReference>
<keyword evidence="5" id="KW-1185">Reference proteome</keyword>
<feature type="domain" description="DNA circulation N-terminal" evidence="1">
    <location>
        <begin position="25"/>
        <end position="118"/>
    </location>
</feature>
<dbReference type="AlphaFoldDB" id="A0A9D7AM27"/>
<dbReference type="RefSeq" id="WP_228399439.1">
    <property type="nucleotide sequence ID" value="NZ_JADRCP010000011.1"/>
</dbReference>
<dbReference type="Proteomes" id="UP000807542">
    <property type="component" value="Unassembled WGS sequence"/>
</dbReference>
<dbReference type="Proteomes" id="UP001296969">
    <property type="component" value="Unassembled WGS sequence"/>
</dbReference>
<proteinExistence type="predicted"/>
<gene>
    <name evidence="3" type="ORF">I2492_18885</name>
    <name evidence="2" type="ORF">I2493_18960</name>
</gene>
<accession>A0A9D7AM27</accession>